<comment type="caution">
    <text evidence="2">The sequence shown here is derived from an EMBL/GenBank/DDBJ whole genome shotgun (WGS) entry which is preliminary data.</text>
</comment>
<evidence type="ECO:0000259" key="1">
    <source>
        <dbReference type="Pfam" id="PF08241"/>
    </source>
</evidence>
<accession>A0A5L8P9N8</accession>
<dbReference type="Pfam" id="PF18306">
    <property type="entry name" value="LDcluster4"/>
    <property type="match status" value="1"/>
</dbReference>
<dbReference type="PANTHER" id="PTHR43393:SF3">
    <property type="entry name" value="LYSINE DECARBOXYLASE-LIKE PROTEIN"/>
    <property type="match status" value="1"/>
</dbReference>
<dbReference type="GO" id="GO:0005829">
    <property type="term" value="C:cytosol"/>
    <property type="evidence" value="ECO:0007669"/>
    <property type="project" value="TreeGrafter"/>
</dbReference>
<sequence length="608" mass="69873">MHKKIIAVVGYANLERLKDKDRKIIQNLALDLGKKLIQEGYIIVNGGLGGVMEAVSSGAREADNYMGGQTLGLVPNYNKNIANPYIDIVLPLGLDVARNVCVASVCDAMVVIGGESGSLSEMALAWQFGKLIIALSNYGYGGIFKNKPLDSRRKDKIYFANNANEVVEILKEKLPLYQKTFAGISKDMTRQEAKDVIKKHCDILVELEFLGQGSEGFIFTDKNKVYKLFKHSSYLSRLYFQLEPLSWKLKGTHFILPFEIYYKDDVLIVSYQYFKTKPFEPMPYKAYIDLLSNFYYAGIVCCDMQPKNLLIDTRHNSFVICDIGWDFISYSNELFESMCRRAFAIYKLQNHLHKIDRIKEFLSPLNTQNNFEALEKFLQCENLLSEYQKFVSKIGAFASHKTLIRNFYMENPQYQNIFDYGAGNGEISSMLSEIGKNVICGYEISDDVIKDKYRAVFKRIIIGNEELENFIKTNQQFDSVLCSLVLCHHLADTQEEALKIIDSIMSNLVRLSKKHIFIAICNPLFFKAKSNIQKRENHTSYNTPHTVTKMMFSTKRNRLDYHRPLGFYEALFAKYGLIVQDIFQSGDFRANHYKISNSDFIFFSLIKE</sequence>
<feature type="domain" description="Methyltransferase type 11" evidence="1">
    <location>
        <begin position="419"/>
        <end position="501"/>
    </location>
</feature>
<dbReference type="SUPFAM" id="SSF53335">
    <property type="entry name" value="S-adenosyl-L-methionine-dependent methyltransferases"/>
    <property type="match status" value="1"/>
</dbReference>
<dbReference type="InterPro" id="IPR052341">
    <property type="entry name" value="LOG_family_nucleotidases"/>
</dbReference>
<proteinExistence type="predicted"/>
<dbReference type="InterPro" id="IPR013216">
    <property type="entry name" value="Methyltransf_11"/>
</dbReference>
<dbReference type="InterPro" id="IPR011009">
    <property type="entry name" value="Kinase-like_dom_sf"/>
</dbReference>
<dbReference type="Pfam" id="PF08241">
    <property type="entry name" value="Methyltransf_11"/>
    <property type="match status" value="1"/>
</dbReference>
<name>A0A5L8P9N8_CAMUP</name>
<dbReference type="InterPro" id="IPR041164">
    <property type="entry name" value="LDcluster4"/>
</dbReference>
<reference evidence="2" key="1">
    <citation type="submission" date="2019-08" db="EMBL/GenBank/DDBJ databases">
        <authorList>
            <consortium name="GenomeTrakr network: Whole genome sequencing for foodborne pathogen traceback"/>
        </authorList>
    </citation>
    <scope>NUCLEOTIDE SEQUENCE</scope>
    <source>
        <strain evidence="2">TTU_623</strain>
    </source>
</reference>
<dbReference type="EMBL" id="AAJCUB010000012">
    <property type="protein sequence ID" value="ECK6930051.1"/>
    <property type="molecule type" value="Genomic_DNA"/>
</dbReference>
<dbReference type="CDD" id="cd02440">
    <property type="entry name" value="AdoMet_MTases"/>
    <property type="match status" value="1"/>
</dbReference>
<gene>
    <name evidence="2" type="ORF">FSE91_04390</name>
</gene>
<dbReference type="Gene3D" id="3.40.50.150">
    <property type="entry name" value="Vaccinia Virus protein VP39"/>
    <property type="match status" value="1"/>
</dbReference>
<organism evidence="2">
    <name type="scientific">Campylobacter upsaliensis</name>
    <dbReference type="NCBI Taxonomy" id="28080"/>
    <lineage>
        <taxon>Bacteria</taxon>
        <taxon>Pseudomonadati</taxon>
        <taxon>Campylobacterota</taxon>
        <taxon>Epsilonproteobacteria</taxon>
        <taxon>Campylobacterales</taxon>
        <taxon>Campylobacteraceae</taxon>
        <taxon>Campylobacter</taxon>
    </lineage>
</organism>
<dbReference type="SUPFAM" id="SSF56112">
    <property type="entry name" value="Protein kinase-like (PK-like)"/>
    <property type="match status" value="1"/>
</dbReference>
<protein>
    <recommendedName>
        <fullName evidence="1">Methyltransferase type 11 domain-containing protein</fullName>
    </recommendedName>
</protein>
<evidence type="ECO:0000313" key="2">
    <source>
        <dbReference type="EMBL" id="ECK6930051.1"/>
    </source>
</evidence>
<dbReference type="PANTHER" id="PTHR43393">
    <property type="entry name" value="CYTOKININ RIBOSIDE 5'-MONOPHOSPHATE PHOSPHORIBOHYDROLASE"/>
    <property type="match status" value="1"/>
</dbReference>
<dbReference type="RefSeq" id="WP_214141721.1">
    <property type="nucleotide sequence ID" value="NZ_JAHCYS010000005.1"/>
</dbReference>
<dbReference type="AlphaFoldDB" id="A0A5L8P9N8"/>
<dbReference type="SUPFAM" id="SSF102405">
    <property type="entry name" value="MCP/YpsA-like"/>
    <property type="match status" value="1"/>
</dbReference>
<dbReference type="GO" id="GO:0008757">
    <property type="term" value="F:S-adenosylmethionine-dependent methyltransferase activity"/>
    <property type="evidence" value="ECO:0007669"/>
    <property type="project" value="InterPro"/>
</dbReference>
<dbReference type="InterPro" id="IPR029063">
    <property type="entry name" value="SAM-dependent_MTases_sf"/>
</dbReference>
<dbReference type="Gene3D" id="3.40.50.450">
    <property type="match status" value="1"/>
</dbReference>